<evidence type="ECO:0000313" key="1">
    <source>
        <dbReference type="EMBL" id="SVB28943.1"/>
    </source>
</evidence>
<dbReference type="PANTHER" id="PTHR43737">
    <property type="entry name" value="BLL7424 PROTEIN"/>
    <property type="match status" value="1"/>
</dbReference>
<dbReference type="AlphaFoldDB" id="A0A382CUG0"/>
<dbReference type="PANTHER" id="PTHR43737:SF1">
    <property type="entry name" value="DUF1501 DOMAIN-CONTAINING PROTEIN"/>
    <property type="match status" value="1"/>
</dbReference>
<proteinExistence type="predicted"/>
<dbReference type="PROSITE" id="PS51318">
    <property type="entry name" value="TAT"/>
    <property type="match status" value="1"/>
</dbReference>
<protein>
    <recommendedName>
        <fullName evidence="2">DUF1501 domain-containing protein</fullName>
    </recommendedName>
</protein>
<accession>A0A382CUG0</accession>
<dbReference type="SUPFAM" id="SSF53649">
    <property type="entry name" value="Alkaline phosphatase-like"/>
    <property type="match status" value="1"/>
</dbReference>
<evidence type="ECO:0008006" key="2">
    <source>
        <dbReference type="Google" id="ProtNLM"/>
    </source>
</evidence>
<dbReference type="EMBL" id="UINC01035861">
    <property type="protein sequence ID" value="SVB28943.1"/>
    <property type="molecule type" value="Genomic_DNA"/>
</dbReference>
<dbReference type="InterPro" id="IPR010869">
    <property type="entry name" value="DUF1501"/>
</dbReference>
<sequence length="486" mass="52489">MLTVTDQRFAQGPAGMRRRDFLRIGSLGGLALPGLLATRSQAAMDQSVFKNKSVVFLFLQGGPPQIETFDPKLDVASDNRSCTGEVRTSLPGVWFGGTLSRLAQRADRLAVVRSFATNDGSHNHLPILTGRHPSGAAMAAMCALGSGAFHPVTGMPMNTVIVPEAVQPGLKLGSPTPTFGLPRIKQQVAGAGRLGSSNKGLVLDGSPDQLSNFDLKVPRDRFIDRFQLLGQLDGLKRRMDRAGEVNAMSQVERQAYDLLLRGVSDAFDLSREDPKTIARYDTSHLFRMADYHEGGKYFLFNGKKKLVDQARWTNLLGKEMLLARRLCEAGCGFVTVVDSSWDFHGGGANNPGTLVGMQTLGAQMDHAVAAFLDDVKARGLSDQILLIVTGEMGRSPIKKNRDAGTDHHGALTPLLIAGGGLKMGQVIGRSDRTGSRPASEPYGPENLLATVLHTMFDAAQLRVSPDLLRAEVTKAILDHEPIKELF</sequence>
<dbReference type="InterPro" id="IPR006311">
    <property type="entry name" value="TAT_signal"/>
</dbReference>
<gene>
    <name evidence="1" type="ORF">METZ01_LOCUS181797</name>
</gene>
<dbReference type="InterPro" id="IPR017850">
    <property type="entry name" value="Alkaline_phosphatase_core_sf"/>
</dbReference>
<organism evidence="1">
    <name type="scientific">marine metagenome</name>
    <dbReference type="NCBI Taxonomy" id="408172"/>
    <lineage>
        <taxon>unclassified sequences</taxon>
        <taxon>metagenomes</taxon>
        <taxon>ecological metagenomes</taxon>
    </lineage>
</organism>
<dbReference type="Pfam" id="PF07394">
    <property type="entry name" value="DUF1501"/>
    <property type="match status" value="1"/>
</dbReference>
<name>A0A382CUG0_9ZZZZ</name>
<reference evidence="1" key="1">
    <citation type="submission" date="2018-05" db="EMBL/GenBank/DDBJ databases">
        <authorList>
            <person name="Lanie J.A."/>
            <person name="Ng W.-L."/>
            <person name="Kazmierczak K.M."/>
            <person name="Andrzejewski T.M."/>
            <person name="Davidsen T.M."/>
            <person name="Wayne K.J."/>
            <person name="Tettelin H."/>
            <person name="Glass J.I."/>
            <person name="Rusch D."/>
            <person name="Podicherti R."/>
            <person name="Tsui H.-C.T."/>
            <person name="Winkler M.E."/>
        </authorList>
    </citation>
    <scope>NUCLEOTIDE SEQUENCE</scope>
</reference>
<dbReference type="Gene3D" id="3.40.720.10">
    <property type="entry name" value="Alkaline Phosphatase, subunit A"/>
    <property type="match status" value="1"/>
</dbReference>